<dbReference type="RefSeq" id="XP_005837860.1">
    <property type="nucleotide sequence ID" value="XM_005837803.1"/>
</dbReference>
<dbReference type="KEGG" id="gtt:GUITHDRAFT_134975"/>
<dbReference type="EnsemblProtists" id="EKX50880">
    <property type="protein sequence ID" value="EKX50880"/>
    <property type="gene ID" value="GUITHDRAFT_134975"/>
</dbReference>
<dbReference type="PaxDb" id="55529-EKX50880"/>
<dbReference type="GeneID" id="17307406"/>
<feature type="region of interest" description="Disordered" evidence="1">
    <location>
        <begin position="1"/>
        <end position="24"/>
    </location>
</feature>
<dbReference type="HOGENOM" id="CLU_651255_0_0_1"/>
<feature type="compositionally biased region" description="Polar residues" evidence="1">
    <location>
        <begin position="308"/>
        <end position="319"/>
    </location>
</feature>
<organism evidence="2">
    <name type="scientific">Guillardia theta (strain CCMP2712)</name>
    <name type="common">Cryptophyte</name>
    <dbReference type="NCBI Taxonomy" id="905079"/>
    <lineage>
        <taxon>Eukaryota</taxon>
        <taxon>Cryptophyceae</taxon>
        <taxon>Pyrenomonadales</taxon>
        <taxon>Geminigeraceae</taxon>
        <taxon>Guillardia</taxon>
    </lineage>
</organism>
<evidence type="ECO:0000313" key="4">
    <source>
        <dbReference type="Proteomes" id="UP000011087"/>
    </source>
</evidence>
<reference evidence="4" key="2">
    <citation type="submission" date="2012-11" db="EMBL/GenBank/DDBJ databases">
        <authorList>
            <person name="Kuo A."/>
            <person name="Curtis B.A."/>
            <person name="Tanifuji G."/>
            <person name="Burki F."/>
            <person name="Gruber A."/>
            <person name="Irimia M."/>
            <person name="Maruyama S."/>
            <person name="Arias M.C."/>
            <person name="Ball S.G."/>
            <person name="Gile G.H."/>
            <person name="Hirakawa Y."/>
            <person name="Hopkins J.F."/>
            <person name="Rensing S.A."/>
            <person name="Schmutz J."/>
            <person name="Symeonidi A."/>
            <person name="Elias M."/>
            <person name="Eveleigh R.J."/>
            <person name="Herman E.K."/>
            <person name="Klute M.J."/>
            <person name="Nakayama T."/>
            <person name="Obornik M."/>
            <person name="Reyes-Prieto A."/>
            <person name="Armbrust E.V."/>
            <person name="Aves S.J."/>
            <person name="Beiko R.G."/>
            <person name="Coutinho P."/>
            <person name="Dacks J.B."/>
            <person name="Durnford D.G."/>
            <person name="Fast N.M."/>
            <person name="Green B.R."/>
            <person name="Grisdale C."/>
            <person name="Hempe F."/>
            <person name="Henrissat B."/>
            <person name="Hoppner M.P."/>
            <person name="Ishida K.-I."/>
            <person name="Kim E."/>
            <person name="Koreny L."/>
            <person name="Kroth P.G."/>
            <person name="Liu Y."/>
            <person name="Malik S.-B."/>
            <person name="Maier U.G."/>
            <person name="McRose D."/>
            <person name="Mock T."/>
            <person name="Neilson J.A."/>
            <person name="Onodera N.T."/>
            <person name="Poole A.M."/>
            <person name="Pritham E.J."/>
            <person name="Richards T.A."/>
            <person name="Rocap G."/>
            <person name="Roy S.W."/>
            <person name="Sarai C."/>
            <person name="Schaack S."/>
            <person name="Shirato S."/>
            <person name="Slamovits C.H."/>
            <person name="Spencer D.F."/>
            <person name="Suzuki S."/>
            <person name="Worden A.Z."/>
            <person name="Zauner S."/>
            <person name="Barry K."/>
            <person name="Bell C."/>
            <person name="Bharti A.K."/>
            <person name="Crow J.A."/>
            <person name="Grimwood J."/>
            <person name="Kramer R."/>
            <person name="Lindquist E."/>
            <person name="Lucas S."/>
            <person name="Salamov A."/>
            <person name="McFadden G.I."/>
            <person name="Lane C.E."/>
            <person name="Keeling P.J."/>
            <person name="Gray M.W."/>
            <person name="Grigoriev I.V."/>
            <person name="Archibald J.M."/>
        </authorList>
    </citation>
    <scope>NUCLEOTIDE SEQUENCE</scope>
    <source>
        <strain evidence="4">CCMP2712</strain>
    </source>
</reference>
<evidence type="ECO:0000313" key="3">
    <source>
        <dbReference type="EnsemblProtists" id="EKX50880"/>
    </source>
</evidence>
<sequence>MTSGYGAGAIPVNRPGERSSTGSMSLPGHAGYMYRPLTTSSLPAGNHFMPPVGTYTAGSQGVTYAGMGSAVSTPMMNTGFSHLSLRENSQFPTRFMPGTRDILTEDAVPDPVKHRGTSLGVEDMNGILPNDLLLSCAEAVWDALHYDGPKLTAKQKEDLRASKKTNIDDPGAEFVTFGEFLLWYEDSLERLTGPPTAEVPRPVSSAGIPNAYSSSSQYLEQAAALARLESLEKANNMYTRSSLPSSAMYAPVPPAALPQGSDSVCSIRQLDMQQADQAGSENFSDNHARTFQAGGLAIPANYKARDAAQTSNSNEQNTIAADVKDATLGYGEQERRKEEANVKMDSPPKMPEPKQEPVINNTESPAAIPADVSAESPFGMETAQIYACDHGCGYCGTFSEVKKLKELSDLTRIRWRYTKKPV</sequence>
<name>L1JRS7_GUITC</name>
<evidence type="ECO:0000313" key="2">
    <source>
        <dbReference type="EMBL" id="EKX50880.1"/>
    </source>
</evidence>
<dbReference type="Proteomes" id="UP000011087">
    <property type="component" value="Unassembled WGS sequence"/>
</dbReference>
<protein>
    <submittedName>
        <fullName evidence="2 3">Uncharacterized protein</fullName>
    </submittedName>
</protein>
<gene>
    <name evidence="2" type="ORF">GUITHDRAFT_134975</name>
</gene>
<feature type="compositionally biased region" description="Basic and acidic residues" evidence="1">
    <location>
        <begin position="332"/>
        <end position="342"/>
    </location>
</feature>
<reference evidence="3" key="3">
    <citation type="submission" date="2016-03" db="UniProtKB">
        <authorList>
            <consortium name="EnsemblProtists"/>
        </authorList>
    </citation>
    <scope>IDENTIFICATION</scope>
</reference>
<proteinExistence type="predicted"/>
<keyword evidence="4" id="KW-1185">Reference proteome</keyword>
<dbReference type="EMBL" id="JH992977">
    <property type="protein sequence ID" value="EKX50880.1"/>
    <property type="molecule type" value="Genomic_DNA"/>
</dbReference>
<reference evidence="2 4" key="1">
    <citation type="journal article" date="2012" name="Nature">
        <title>Algal genomes reveal evolutionary mosaicism and the fate of nucleomorphs.</title>
        <authorList>
            <consortium name="DOE Joint Genome Institute"/>
            <person name="Curtis B.A."/>
            <person name="Tanifuji G."/>
            <person name="Burki F."/>
            <person name="Gruber A."/>
            <person name="Irimia M."/>
            <person name="Maruyama S."/>
            <person name="Arias M.C."/>
            <person name="Ball S.G."/>
            <person name="Gile G.H."/>
            <person name="Hirakawa Y."/>
            <person name="Hopkins J.F."/>
            <person name="Kuo A."/>
            <person name="Rensing S.A."/>
            <person name="Schmutz J."/>
            <person name="Symeonidi A."/>
            <person name="Elias M."/>
            <person name="Eveleigh R.J."/>
            <person name="Herman E.K."/>
            <person name="Klute M.J."/>
            <person name="Nakayama T."/>
            <person name="Obornik M."/>
            <person name="Reyes-Prieto A."/>
            <person name="Armbrust E.V."/>
            <person name="Aves S.J."/>
            <person name="Beiko R.G."/>
            <person name="Coutinho P."/>
            <person name="Dacks J.B."/>
            <person name="Durnford D.G."/>
            <person name="Fast N.M."/>
            <person name="Green B.R."/>
            <person name="Grisdale C.J."/>
            <person name="Hempel F."/>
            <person name="Henrissat B."/>
            <person name="Hoppner M.P."/>
            <person name="Ishida K."/>
            <person name="Kim E."/>
            <person name="Koreny L."/>
            <person name="Kroth P.G."/>
            <person name="Liu Y."/>
            <person name="Malik S.B."/>
            <person name="Maier U.G."/>
            <person name="McRose D."/>
            <person name="Mock T."/>
            <person name="Neilson J.A."/>
            <person name="Onodera N.T."/>
            <person name="Poole A.M."/>
            <person name="Pritham E.J."/>
            <person name="Richards T.A."/>
            <person name="Rocap G."/>
            <person name="Roy S.W."/>
            <person name="Sarai C."/>
            <person name="Schaack S."/>
            <person name="Shirato S."/>
            <person name="Slamovits C.H."/>
            <person name="Spencer D.F."/>
            <person name="Suzuki S."/>
            <person name="Worden A.Z."/>
            <person name="Zauner S."/>
            <person name="Barry K."/>
            <person name="Bell C."/>
            <person name="Bharti A.K."/>
            <person name="Crow J.A."/>
            <person name="Grimwood J."/>
            <person name="Kramer R."/>
            <person name="Lindquist E."/>
            <person name="Lucas S."/>
            <person name="Salamov A."/>
            <person name="McFadden G.I."/>
            <person name="Lane C.E."/>
            <person name="Keeling P.J."/>
            <person name="Gray M.W."/>
            <person name="Grigoriev I.V."/>
            <person name="Archibald J.M."/>
        </authorList>
    </citation>
    <scope>NUCLEOTIDE SEQUENCE</scope>
    <source>
        <strain evidence="2 4">CCMP2712</strain>
    </source>
</reference>
<accession>L1JRS7</accession>
<evidence type="ECO:0000256" key="1">
    <source>
        <dbReference type="SAM" id="MobiDB-lite"/>
    </source>
</evidence>
<feature type="region of interest" description="Disordered" evidence="1">
    <location>
        <begin position="307"/>
        <end position="360"/>
    </location>
</feature>
<dbReference type="AlphaFoldDB" id="L1JRS7"/>